<dbReference type="EMBL" id="AZNH01000008">
    <property type="protein sequence ID" value="KID89422.1"/>
    <property type="molecule type" value="Genomic_DNA"/>
</dbReference>
<gene>
    <name evidence="2" type="ORF">MGU_03469</name>
</gene>
<evidence type="ECO:0000313" key="3">
    <source>
        <dbReference type="Proteomes" id="UP000031192"/>
    </source>
</evidence>
<sequence>MAPAVKAGVKRRHVEDVEPPEDFTNVYGSHYAAQDMPCDDIPDDSMPPEVAYRMIKDELSLDNNPKLK</sequence>
<name>A0A0B4HBD3_METGA</name>
<dbReference type="HOGENOM" id="CLU_2794482_0_0_1"/>
<dbReference type="AlphaFoldDB" id="A0A0B4HBD3"/>
<evidence type="ECO:0000256" key="1">
    <source>
        <dbReference type="SAM" id="MobiDB-lite"/>
    </source>
</evidence>
<protein>
    <submittedName>
        <fullName evidence="2">Glutamate decarboxylase</fullName>
    </submittedName>
</protein>
<feature type="region of interest" description="Disordered" evidence="1">
    <location>
        <begin position="1"/>
        <end position="22"/>
    </location>
</feature>
<keyword evidence="3" id="KW-1185">Reference proteome</keyword>
<evidence type="ECO:0000313" key="2">
    <source>
        <dbReference type="EMBL" id="KID89422.1"/>
    </source>
</evidence>
<reference evidence="2 3" key="1">
    <citation type="journal article" date="2014" name="Proc. Natl. Acad. Sci. U.S.A.">
        <title>Trajectory and genomic determinants of fungal-pathogen speciation and host adaptation.</title>
        <authorList>
            <person name="Hu X."/>
            <person name="Xiao G."/>
            <person name="Zheng P."/>
            <person name="Shang Y."/>
            <person name="Su Y."/>
            <person name="Zhang X."/>
            <person name="Liu X."/>
            <person name="Zhan S."/>
            <person name="St Leger R.J."/>
            <person name="Wang C."/>
        </authorList>
    </citation>
    <scope>NUCLEOTIDE SEQUENCE [LARGE SCALE GENOMIC DNA]</scope>
    <source>
        <strain evidence="2 3">ARSEF 977</strain>
    </source>
</reference>
<proteinExistence type="predicted"/>
<dbReference type="Proteomes" id="UP000031192">
    <property type="component" value="Unassembled WGS sequence"/>
</dbReference>
<dbReference type="Gene3D" id="4.10.280.50">
    <property type="match status" value="1"/>
</dbReference>
<comment type="caution">
    <text evidence="2">The sequence shown here is derived from an EMBL/GenBank/DDBJ whole genome shotgun (WGS) entry which is preliminary data.</text>
</comment>
<accession>A0A0B4HBD3</accession>
<organism evidence="2 3">
    <name type="scientific">Metarhizium guizhouense (strain ARSEF 977)</name>
    <dbReference type="NCBI Taxonomy" id="1276136"/>
    <lineage>
        <taxon>Eukaryota</taxon>
        <taxon>Fungi</taxon>
        <taxon>Dikarya</taxon>
        <taxon>Ascomycota</taxon>
        <taxon>Pezizomycotina</taxon>
        <taxon>Sordariomycetes</taxon>
        <taxon>Hypocreomycetidae</taxon>
        <taxon>Hypocreales</taxon>
        <taxon>Clavicipitaceae</taxon>
        <taxon>Metarhizium</taxon>
    </lineage>
</organism>